<organism evidence="1 2">
    <name type="scientific">Elysia crispata</name>
    <name type="common">lettuce slug</name>
    <dbReference type="NCBI Taxonomy" id="231223"/>
    <lineage>
        <taxon>Eukaryota</taxon>
        <taxon>Metazoa</taxon>
        <taxon>Spiralia</taxon>
        <taxon>Lophotrochozoa</taxon>
        <taxon>Mollusca</taxon>
        <taxon>Gastropoda</taxon>
        <taxon>Heterobranchia</taxon>
        <taxon>Euthyneura</taxon>
        <taxon>Panpulmonata</taxon>
        <taxon>Sacoglossa</taxon>
        <taxon>Placobranchoidea</taxon>
        <taxon>Plakobranchidae</taxon>
        <taxon>Elysia</taxon>
    </lineage>
</organism>
<dbReference type="Proteomes" id="UP001283361">
    <property type="component" value="Unassembled WGS sequence"/>
</dbReference>
<dbReference type="AlphaFoldDB" id="A0AAE1AXL4"/>
<gene>
    <name evidence="1" type="ORF">RRG08_040700</name>
</gene>
<sequence length="85" mass="9649">MVTPSRAIRADPASLTGRAGRLTVDNQSRPRFSYRSSWTVDSGQSEQNRLLLQVELDAMQRVGSRDLIFGDFILLRPEFCMLPSY</sequence>
<proteinExistence type="predicted"/>
<keyword evidence="2" id="KW-1185">Reference proteome</keyword>
<dbReference type="EMBL" id="JAWDGP010000969">
    <property type="protein sequence ID" value="KAK3795905.1"/>
    <property type="molecule type" value="Genomic_DNA"/>
</dbReference>
<name>A0AAE1AXL4_9GAST</name>
<protein>
    <submittedName>
        <fullName evidence="1">Uncharacterized protein</fullName>
    </submittedName>
</protein>
<evidence type="ECO:0000313" key="1">
    <source>
        <dbReference type="EMBL" id="KAK3795905.1"/>
    </source>
</evidence>
<comment type="caution">
    <text evidence="1">The sequence shown here is derived from an EMBL/GenBank/DDBJ whole genome shotgun (WGS) entry which is preliminary data.</text>
</comment>
<accession>A0AAE1AXL4</accession>
<evidence type="ECO:0000313" key="2">
    <source>
        <dbReference type="Proteomes" id="UP001283361"/>
    </source>
</evidence>
<reference evidence="1" key="1">
    <citation type="journal article" date="2023" name="G3 (Bethesda)">
        <title>A reference genome for the long-term kleptoplast-retaining sea slug Elysia crispata morphotype clarki.</title>
        <authorList>
            <person name="Eastman K.E."/>
            <person name="Pendleton A.L."/>
            <person name="Shaikh M.A."/>
            <person name="Suttiyut T."/>
            <person name="Ogas R."/>
            <person name="Tomko P."/>
            <person name="Gavelis G."/>
            <person name="Widhalm J.R."/>
            <person name="Wisecaver J.H."/>
        </authorList>
    </citation>
    <scope>NUCLEOTIDE SEQUENCE</scope>
    <source>
        <strain evidence="1">ECLA1</strain>
    </source>
</reference>